<accession>G8WTA0</accession>
<gene>
    <name evidence="1" type="ordered locus">SCATT_06120</name>
</gene>
<dbReference type="RefSeq" id="WP_014627384.1">
    <property type="nucleotide sequence ID" value="NC_016111.1"/>
</dbReference>
<dbReference type="KEGG" id="scy:SCATT_06120"/>
<protein>
    <submittedName>
        <fullName evidence="1">Uncharacterized protein</fullName>
    </submittedName>
</protein>
<evidence type="ECO:0000313" key="1">
    <source>
        <dbReference type="EMBL" id="AEW92983.1"/>
    </source>
</evidence>
<reference evidence="2" key="1">
    <citation type="submission" date="2011-12" db="EMBL/GenBank/DDBJ databases">
        <title>Complete genome sequence of Streptomyces cattleya strain DSM 46488.</title>
        <authorList>
            <person name="Ou H.-Y."/>
            <person name="Li P."/>
            <person name="Zhao C."/>
            <person name="O'Hagan D."/>
            <person name="Deng Z."/>
        </authorList>
    </citation>
    <scope>NUCLEOTIDE SEQUENCE [LARGE SCALE GENOMIC DNA]</scope>
    <source>
        <strain evidence="2">ATCC 35852 / DSM 46488 / JCM 4925 / NBRC 14057 / NRRL 8057</strain>
    </source>
</reference>
<dbReference type="AlphaFoldDB" id="G8WTA0"/>
<proteinExistence type="predicted"/>
<dbReference type="HOGENOM" id="CLU_3258276_0_0_11"/>
<sequence length="42" mass="4892">MRIHDQGCCCDEHCEPGCSARQPVEAEGRDRVDDYEADYRYL</sequence>
<name>G8WTA0_STREN</name>
<dbReference type="EMBL" id="CP003219">
    <property type="protein sequence ID" value="AEW92983.1"/>
    <property type="molecule type" value="Genomic_DNA"/>
</dbReference>
<dbReference type="STRING" id="1003195.SCATT_06120"/>
<evidence type="ECO:0000313" key="2">
    <source>
        <dbReference type="Proteomes" id="UP000007842"/>
    </source>
</evidence>
<organism evidence="1 2">
    <name type="scientific">Streptantibioticus cattleyicolor (strain ATCC 35852 / DSM 46488 / JCM 4925 / NBRC 14057 / NRRL 8057)</name>
    <name type="common">Streptomyces cattleya</name>
    <dbReference type="NCBI Taxonomy" id="1003195"/>
    <lineage>
        <taxon>Bacteria</taxon>
        <taxon>Bacillati</taxon>
        <taxon>Actinomycetota</taxon>
        <taxon>Actinomycetes</taxon>
        <taxon>Kitasatosporales</taxon>
        <taxon>Streptomycetaceae</taxon>
        <taxon>Streptantibioticus</taxon>
    </lineage>
</organism>
<keyword evidence="2" id="KW-1185">Reference proteome</keyword>
<dbReference type="Proteomes" id="UP000007842">
    <property type="component" value="Chromosome"/>
</dbReference>
<dbReference type="PATRIC" id="fig|1003195.29.peg.612"/>